<accession>A0A9N9JU50</accession>
<evidence type="ECO:0000313" key="5">
    <source>
        <dbReference type="Proteomes" id="UP000789405"/>
    </source>
</evidence>
<keyword evidence="1" id="KW-0175">Coiled coil</keyword>
<dbReference type="Pfam" id="PF00010">
    <property type="entry name" value="HLH"/>
    <property type="match status" value="1"/>
</dbReference>
<feature type="non-terminal residue" evidence="4">
    <location>
        <position position="1"/>
    </location>
</feature>
<dbReference type="EMBL" id="CAJVPY010031192">
    <property type="protein sequence ID" value="CAG8796257.1"/>
    <property type="molecule type" value="Genomic_DNA"/>
</dbReference>
<name>A0A9N9JU50_9GLOM</name>
<gene>
    <name evidence="4" type="ORF">DERYTH_LOCUS22445</name>
</gene>
<dbReference type="InterPro" id="IPR011598">
    <property type="entry name" value="bHLH_dom"/>
</dbReference>
<dbReference type="AlphaFoldDB" id="A0A9N9JU50"/>
<dbReference type="InterPro" id="IPR036638">
    <property type="entry name" value="HLH_DNA-bd_sf"/>
</dbReference>
<dbReference type="PROSITE" id="PS50888">
    <property type="entry name" value="BHLH"/>
    <property type="match status" value="1"/>
</dbReference>
<evidence type="ECO:0000313" key="4">
    <source>
        <dbReference type="EMBL" id="CAG8796257.1"/>
    </source>
</evidence>
<proteinExistence type="predicted"/>
<feature type="non-terminal residue" evidence="4">
    <location>
        <position position="127"/>
    </location>
</feature>
<dbReference type="Proteomes" id="UP000789405">
    <property type="component" value="Unassembled WGS sequence"/>
</dbReference>
<dbReference type="OrthoDB" id="1922626at2759"/>
<evidence type="ECO:0000256" key="1">
    <source>
        <dbReference type="SAM" id="Coils"/>
    </source>
</evidence>
<feature type="region of interest" description="Disordered" evidence="2">
    <location>
        <begin position="1"/>
        <end position="31"/>
    </location>
</feature>
<organism evidence="4 5">
    <name type="scientific">Dentiscutata erythropus</name>
    <dbReference type="NCBI Taxonomy" id="1348616"/>
    <lineage>
        <taxon>Eukaryota</taxon>
        <taxon>Fungi</taxon>
        <taxon>Fungi incertae sedis</taxon>
        <taxon>Mucoromycota</taxon>
        <taxon>Glomeromycotina</taxon>
        <taxon>Glomeromycetes</taxon>
        <taxon>Diversisporales</taxon>
        <taxon>Gigasporaceae</taxon>
        <taxon>Dentiscutata</taxon>
    </lineage>
</organism>
<keyword evidence="5" id="KW-1185">Reference proteome</keyword>
<dbReference type="SUPFAM" id="SSF47459">
    <property type="entry name" value="HLH, helix-loop-helix DNA-binding domain"/>
    <property type="match status" value="1"/>
</dbReference>
<feature type="coiled-coil region" evidence="1">
    <location>
        <begin position="86"/>
        <end position="120"/>
    </location>
</feature>
<protein>
    <submittedName>
        <fullName evidence="4">18456_t:CDS:1</fullName>
    </submittedName>
</protein>
<feature type="domain" description="BHLH" evidence="3">
    <location>
        <begin position="18"/>
        <end position="71"/>
    </location>
</feature>
<evidence type="ECO:0000259" key="3">
    <source>
        <dbReference type="PROSITE" id="PS50888"/>
    </source>
</evidence>
<feature type="compositionally biased region" description="Basic and acidic residues" evidence="2">
    <location>
        <begin position="1"/>
        <end position="11"/>
    </location>
</feature>
<dbReference type="GO" id="GO:0046983">
    <property type="term" value="F:protein dimerization activity"/>
    <property type="evidence" value="ECO:0007669"/>
    <property type="project" value="InterPro"/>
</dbReference>
<dbReference type="SMART" id="SM00353">
    <property type="entry name" value="HLH"/>
    <property type="match status" value="1"/>
</dbReference>
<reference evidence="4" key="1">
    <citation type="submission" date="2021-06" db="EMBL/GenBank/DDBJ databases">
        <authorList>
            <person name="Kallberg Y."/>
            <person name="Tangrot J."/>
            <person name="Rosling A."/>
        </authorList>
    </citation>
    <scope>NUCLEOTIDE SEQUENCE</scope>
    <source>
        <strain evidence="4">MA453B</strain>
    </source>
</reference>
<sequence>YSINIMEKENPPVDDSEQTRKKHAESEQKRRDEFKIRLNTLRELLASTPYQSNNASKIDLLKNVTFYIKSLHDKLEGIQVSLNQSRANWDEEKETLLNEINQLNEKVNRLNNENNYLDEENNLLLSL</sequence>
<comment type="caution">
    <text evidence="4">The sequence shown here is derived from an EMBL/GenBank/DDBJ whole genome shotgun (WGS) entry which is preliminary data.</text>
</comment>
<evidence type="ECO:0000256" key="2">
    <source>
        <dbReference type="SAM" id="MobiDB-lite"/>
    </source>
</evidence>
<dbReference type="Gene3D" id="4.10.280.10">
    <property type="entry name" value="Helix-loop-helix DNA-binding domain"/>
    <property type="match status" value="1"/>
</dbReference>